<comment type="caution">
    <text evidence="4">The sequence shown here is derived from an EMBL/GenBank/DDBJ whole genome shotgun (WGS) entry which is preliminary data.</text>
</comment>
<name>A0A4Q2T0Z9_9HYPH</name>
<feature type="signal peptide" evidence="2">
    <location>
        <begin position="1"/>
        <end position="31"/>
    </location>
</feature>
<dbReference type="Gene3D" id="1.10.530.10">
    <property type="match status" value="1"/>
</dbReference>
<organism evidence="4 5">
    <name type="scientific">Ciceribacter ferrooxidans</name>
    <dbReference type="NCBI Taxonomy" id="2509717"/>
    <lineage>
        <taxon>Bacteria</taxon>
        <taxon>Pseudomonadati</taxon>
        <taxon>Pseudomonadota</taxon>
        <taxon>Alphaproteobacteria</taxon>
        <taxon>Hyphomicrobiales</taxon>
        <taxon>Rhizobiaceae</taxon>
        <taxon>Ciceribacter</taxon>
    </lineage>
</organism>
<dbReference type="EMBL" id="SDVB01000238">
    <property type="protein sequence ID" value="RYC12072.1"/>
    <property type="molecule type" value="Genomic_DNA"/>
</dbReference>
<dbReference type="PROSITE" id="PS51257">
    <property type="entry name" value="PROKAR_LIPOPROTEIN"/>
    <property type="match status" value="1"/>
</dbReference>
<evidence type="ECO:0000256" key="2">
    <source>
        <dbReference type="SAM" id="SignalP"/>
    </source>
</evidence>
<dbReference type="Pfam" id="PF01464">
    <property type="entry name" value="SLT"/>
    <property type="match status" value="1"/>
</dbReference>
<proteinExistence type="inferred from homology"/>
<dbReference type="Proteomes" id="UP000291088">
    <property type="component" value="Unassembled WGS sequence"/>
</dbReference>
<evidence type="ECO:0000313" key="4">
    <source>
        <dbReference type="EMBL" id="RYC12072.1"/>
    </source>
</evidence>
<dbReference type="InterPro" id="IPR023346">
    <property type="entry name" value="Lysozyme-like_dom_sf"/>
</dbReference>
<keyword evidence="2" id="KW-0732">Signal</keyword>
<keyword evidence="5" id="KW-1185">Reference proteome</keyword>
<dbReference type="AlphaFoldDB" id="A0A4Q2T0Z9"/>
<protein>
    <submittedName>
        <fullName evidence="4">Lytic transglycosylase domain-containing protein</fullName>
    </submittedName>
</protein>
<dbReference type="OrthoDB" id="9788661at2"/>
<evidence type="ECO:0000313" key="5">
    <source>
        <dbReference type="Proteomes" id="UP000291088"/>
    </source>
</evidence>
<feature type="domain" description="Transglycosylase SLT" evidence="3">
    <location>
        <begin position="202"/>
        <end position="294"/>
    </location>
</feature>
<sequence length="309" mass="31864">MISRLDRKTPLGLATLLLAGIAGCTSSMDQAAKQELKANPAAGTPVAQTAAATPATAESNAAVISTAGAEPGPIIPGTSTPAPVPTFKAIALANPAATPAALAMATGQEQLAMQTAAMPAKPDAVPELASAETVLPAEVTAIQTVVPTQKPAGALAYAAPSASSSLAALDAQFDISPPGAPPVVEKETVPQAAKGPTVINALISKYAAVYKIPEALLHRVVRRESTYNPQAYNNGHYGLMQIKYNTAKSMGYEGPASGLFDAETNIKYAAKYLRGAWLVADNSNDGAVRLYARGYYYDAKRKGMLDVLE</sequence>
<gene>
    <name evidence="4" type="ORF">EUU22_13505</name>
</gene>
<evidence type="ECO:0000256" key="1">
    <source>
        <dbReference type="ARBA" id="ARBA00009387"/>
    </source>
</evidence>
<evidence type="ECO:0000259" key="3">
    <source>
        <dbReference type="Pfam" id="PF01464"/>
    </source>
</evidence>
<reference evidence="4 5" key="1">
    <citation type="submission" date="2019-01" db="EMBL/GenBank/DDBJ databases">
        <authorList>
            <person name="Deng T."/>
        </authorList>
    </citation>
    <scope>NUCLEOTIDE SEQUENCE [LARGE SCALE GENOMIC DNA]</scope>
    <source>
        <strain evidence="4 5">F8825</strain>
    </source>
</reference>
<dbReference type="InterPro" id="IPR008258">
    <property type="entry name" value="Transglycosylase_SLT_dom_1"/>
</dbReference>
<comment type="similarity">
    <text evidence="1">Belongs to the virb1 family.</text>
</comment>
<feature type="chain" id="PRO_5020704322" evidence="2">
    <location>
        <begin position="32"/>
        <end position="309"/>
    </location>
</feature>
<dbReference type="SUPFAM" id="SSF53955">
    <property type="entry name" value="Lysozyme-like"/>
    <property type="match status" value="1"/>
</dbReference>
<accession>A0A4Q2T0Z9</accession>